<gene>
    <name evidence="3" type="ORF">DFR75_108115</name>
</gene>
<dbReference type="InterPro" id="IPR036411">
    <property type="entry name" value="TorD-like_sf"/>
</dbReference>
<dbReference type="InterPro" id="IPR020945">
    <property type="entry name" value="DMSO/NO3_reduct_chaperone"/>
</dbReference>
<dbReference type="GO" id="GO:0016530">
    <property type="term" value="F:metallochaperone activity"/>
    <property type="evidence" value="ECO:0007669"/>
    <property type="project" value="TreeGrafter"/>
</dbReference>
<dbReference type="RefSeq" id="WP_067488145.1">
    <property type="nucleotide sequence ID" value="NZ_JBHXPO010000003.1"/>
</dbReference>
<dbReference type="PANTHER" id="PTHR43680:SF2">
    <property type="entry name" value="NITRATE REDUCTASE MOLYBDENUM COFACTOR ASSEMBLY CHAPERONE NARJ"/>
    <property type="match status" value="1"/>
</dbReference>
<keyword evidence="1" id="KW-0534">Nitrate assimilation</keyword>
<dbReference type="EMBL" id="SNXK01000008">
    <property type="protein sequence ID" value="TDP31510.1"/>
    <property type="molecule type" value="Genomic_DNA"/>
</dbReference>
<evidence type="ECO:0000313" key="3">
    <source>
        <dbReference type="EMBL" id="TDP31510.1"/>
    </source>
</evidence>
<sequence>MKALFRSNADTDRNQLQHRLIRQTASVLLTYPDDRLPDRLAGVRSLLDHVGGQPRRLLDSTVDALTGADPFTLQADYVDTFDLHRGATMYLTYWTDGDTRNRGTAMHAFAQTYRQAGAPAPATEAPDHLTVVLEFAATVDPAAGERLLREHRIALDILRGALNERASVYAPTVEAVCLTLPPVTDQDQRRAQRLAAAGPPAEAIGLQPFTLTVPPRRDGAGNPVQREGADDGRR</sequence>
<accession>A0A4R6P3H9</accession>
<dbReference type="AlphaFoldDB" id="A0A4R6P3H9"/>
<dbReference type="SUPFAM" id="SSF89155">
    <property type="entry name" value="TorD-like"/>
    <property type="match status" value="1"/>
</dbReference>
<protein>
    <submittedName>
        <fullName evidence="3">Respiratory nitrate reductase chaperone NarJ</fullName>
    </submittedName>
</protein>
<dbReference type="Pfam" id="PF02613">
    <property type="entry name" value="Nitrate_red_del"/>
    <property type="match status" value="1"/>
</dbReference>
<dbReference type="PANTHER" id="PTHR43680">
    <property type="entry name" value="NITRATE REDUCTASE MOLYBDENUM COFACTOR ASSEMBLY CHAPERONE"/>
    <property type="match status" value="1"/>
</dbReference>
<organism evidence="3 4">
    <name type="scientific">Nocardia ignorata</name>
    <dbReference type="NCBI Taxonomy" id="145285"/>
    <lineage>
        <taxon>Bacteria</taxon>
        <taxon>Bacillati</taxon>
        <taxon>Actinomycetota</taxon>
        <taxon>Actinomycetes</taxon>
        <taxon>Mycobacteriales</taxon>
        <taxon>Nocardiaceae</taxon>
        <taxon>Nocardia</taxon>
    </lineage>
</organism>
<dbReference type="Proteomes" id="UP000295087">
    <property type="component" value="Unassembled WGS sequence"/>
</dbReference>
<reference evidence="3 4" key="1">
    <citation type="submission" date="2019-03" db="EMBL/GenBank/DDBJ databases">
        <title>Genomic Encyclopedia of Type Strains, Phase IV (KMG-IV): sequencing the most valuable type-strain genomes for metagenomic binning, comparative biology and taxonomic classification.</title>
        <authorList>
            <person name="Goeker M."/>
        </authorList>
    </citation>
    <scope>NUCLEOTIDE SEQUENCE [LARGE SCALE GENOMIC DNA]</scope>
    <source>
        <strain evidence="3 4">DSM 44496</strain>
    </source>
</reference>
<dbReference type="GO" id="GO:0042128">
    <property type="term" value="P:nitrate assimilation"/>
    <property type="evidence" value="ECO:0007669"/>
    <property type="project" value="UniProtKB-KW"/>
</dbReference>
<dbReference type="Gene3D" id="1.10.3480.10">
    <property type="entry name" value="TorD-like"/>
    <property type="match status" value="1"/>
</dbReference>
<proteinExistence type="predicted"/>
<dbReference type="GO" id="GO:0051131">
    <property type="term" value="P:chaperone-mediated protein complex assembly"/>
    <property type="evidence" value="ECO:0007669"/>
    <property type="project" value="InterPro"/>
</dbReference>
<dbReference type="InterPro" id="IPR003765">
    <property type="entry name" value="NO3_reductase_chaperone_NarJ"/>
</dbReference>
<name>A0A4R6P3H9_NOCIG</name>
<dbReference type="NCBIfam" id="TIGR00684">
    <property type="entry name" value="narJ"/>
    <property type="match status" value="1"/>
</dbReference>
<evidence type="ECO:0000313" key="4">
    <source>
        <dbReference type="Proteomes" id="UP000295087"/>
    </source>
</evidence>
<evidence type="ECO:0000256" key="2">
    <source>
        <dbReference type="SAM" id="MobiDB-lite"/>
    </source>
</evidence>
<keyword evidence="4" id="KW-1185">Reference proteome</keyword>
<dbReference type="GO" id="GO:0051082">
    <property type="term" value="F:unfolded protein binding"/>
    <property type="evidence" value="ECO:0007669"/>
    <property type="project" value="InterPro"/>
</dbReference>
<evidence type="ECO:0000256" key="1">
    <source>
        <dbReference type="ARBA" id="ARBA00023063"/>
    </source>
</evidence>
<comment type="caution">
    <text evidence="3">The sequence shown here is derived from an EMBL/GenBank/DDBJ whole genome shotgun (WGS) entry which is preliminary data.</text>
</comment>
<feature type="region of interest" description="Disordered" evidence="2">
    <location>
        <begin position="211"/>
        <end position="234"/>
    </location>
</feature>